<dbReference type="NCBIfam" id="TIGR00231">
    <property type="entry name" value="small_GTP"/>
    <property type="match status" value="1"/>
</dbReference>
<dbReference type="PROSITE" id="PS51419">
    <property type="entry name" value="RAB"/>
    <property type="match status" value="1"/>
</dbReference>
<dbReference type="PROSITE" id="PS51421">
    <property type="entry name" value="RAS"/>
    <property type="match status" value="1"/>
</dbReference>
<dbReference type="SMART" id="SM00174">
    <property type="entry name" value="RHO"/>
    <property type="match status" value="1"/>
</dbReference>
<dbReference type="GO" id="GO:0003924">
    <property type="term" value="F:GTPase activity"/>
    <property type="evidence" value="ECO:0007669"/>
    <property type="project" value="InterPro"/>
</dbReference>
<keyword evidence="2" id="KW-0547">Nucleotide-binding</keyword>
<evidence type="ECO:0000313" key="7">
    <source>
        <dbReference type="Proteomes" id="UP000625711"/>
    </source>
</evidence>
<evidence type="ECO:0000256" key="4">
    <source>
        <dbReference type="ARBA" id="ARBA00023288"/>
    </source>
</evidence>
<dbReference type="EMBL" id="JAACXV010000017">
    <property type="protein sequence ID" value="KAF7287017.1"/>
    <property type="molecule type" value="Genomic_DNA"/>
</dbReference>
<accession>A0A834IX32</accession>
<dbReference type="GO" id="GO:0016020">
    <property type="term" value="C:membrane"/>
    <property type="evidence" value="ECO:0007669"/>
    <property type="project" value="InterPro"/>
</dbReference>
<comment type="subcellular location">
    <subcellularLocation>
        <location evidence="5">Endomembrane system</location>
        <topology evidence="5">Lipid-anchor</topology>
        <orientation evidence="5">Cytoplasmic side</orientation>
    </subcellularLocation>
</comment>
<keyword evidence="4" id="KW-0449">Lipoprotein</keyword>
<dbReference type="SMART" id="SM00173">
    <property type="entry name" value="RAS"/>
    <property type="match status" value="1"/>
</dbReference>
<proteinExistence type="predicted"/>
<evidence type="ECO:0000256" key="1">
    <source>
        <dbReference type="ARBA" id="ARBA00022481"/>
    </source>
</evidence>
<reference evidence="6" key="1">
    <citation type="submission" date="2020-08" db="EMBL/GenBank/DDBJ databases">
        <title>Genome sequencing and assembly of the red palm weevil Rhynchophorus ferrugineus.</title>
        <authorList>
            <person name="Dias G.B."/>
            <person name="Bergman C.M."/>
            <person name="Manee M."/>
        </authorList>
    </citation>
    <scope>NUCLEOTIDE SEQUENCE</scope>
    <source>
        <strain evidence="6">AA-2017</strain>
        <tissue evidence="6">Whole larva</tissue>
    </source>
</reference>
<organism evidence="6 7">
    <name type="scientific">Rhynchophorus ferrugineus</name>
    <name type="common">Red palm weevil</name>
    <name type="synonym">Curculio ferrugineus</name>
    <dbReference type="NCBI Taxonomy" id="354439"/>
    <lineage>
        <taxon>Eukaryota</taxon>
        <taxon>Metazoa</taxon>
        <taxon>Ecdysozoa</taxon>
        <taxon>Arthropoda</taxon>
        <taxon>Hexapoda</taxon>
        <taxon>Insecta</taxon>
        <taxon>Pterygota</taxon>
        <taxon>Neoptera</taxon>
        <taxon>Endopterygota</taxon>
        <taxon>Coleoptera</taxon>
        <taxon>Polyphaga</taxon>
        <taxon>Cucujiformia</taxon>
        <taxon>Curculionidae</taxon>
        <taxon>Dryophthorinae</taxon>
        <taxon>Rhynchophorus</taxon>
    </lineage>
</organism>
<dbReference type="Proteomes" id="UP000625711">
    <property type="component" value="Unassembled WGS sequence"/>
</dbReference>
<evidence type="ECO:0000256" key="3">
    <source>
        <dbReference type="ARBA" id="ARBA00023134"/>
    </source>
</evidence>
<dbReference type="SUPFAM" id="SSF52540">
    <property type="entry name" value="P-loop containing nucleoside triphosphate hydrolases"/>
    <property type="match status" value="1"/>
</dbReference>
<evidence type="ECO:0000313" key="6">
    <source>
        <dbReference type="EMBL" id="KAF7287017.1"/>
    </source>
</evidence>
<dbReference type="InterPro" id="IPR001806">
    <property type="entry name" value="Small_GTPase"/>
</dbReference>
<dbReference type="PANTHER" id="PTHR24070">
    <property type="entry name" value="RAS, DI-RAS, AND RHEB FAMILY MEMBERS OF SMALL GTPASE SUPERFAMILY"/>
    <property type="match status" value="1"/>
</dbReference>
<evidence type="ECO:0000256" key="2">
    <source>
        <dbReference type="ARBA" id="ARBA00022741"/>
    </source>
</evidence>
<sequence length="133" mass="15033">MREFKVVVLGSGGVGKSALTVQFVSGCFMEKYDPTIEDFYRKEIEVDNSPCVLEILDTAGTEQFAIANKVDLEHQREVDFDEGKTLSQQWGCPFIEASAKNRTNVNEVFAEIVREMNFSPEKEKKSYCCCTVL</sequence>
<dbReference type="GO" id="GO:0012505">
    <property type="term" value="C:endomembrane system"/>
    <property type="evidence" value="ECO:0007669"/>
    <property type="project" value="UniProtKB-SubCell"/>
</dbReference>
<dbReference type="Gene3D" id="3.40.50.300">
    <property type="entry name" value="P-loop containing nucleotide triphosphate hydrolases"/>
    <property type="match status" value="2"/>
</dbReference>
<dbReference type="InterPro" id="IPR020849">
    <property type="entry name" value="Small_GTPase_Ras-type"/>
</dbReference>
<protein>
    <submittedName>
        <fullName evidence="6">Uncharacterized protein</fullName>
    </submittedName>
</protein>
<keyword evidence="1" id="KW-0488">Methylation</keyword>
<dbReference type="OrthoDB" id="5976022at2759"/>
<dbReference type="SMART" id="SM00175">
    <property type="entry name" value="RAB"/>
    <property type="match status" value="1"/>
</dbReference>
<dbReference type="GO" id="GO:0005525">
    <property type="term" value="F:GTP binding"/>
    <property type="evidence" value="ECO:0007669"/>
    <property type="project" value="UniProtKB-KW"/>
</dbReference>
<dbReference type="InterPro" id="IPR005225">
    <property type="entry name" value="Small_GTP-bd"/>
</dbReference>
<keyword evidence="3" id="KW-0342">GTP-binding</keyword>
<dbReference type="AlphaFoldDB" id="A0A834IX32"/>
<comment type="caution">
    <text evidence="6">The sequence shown here is derived from an EMBL/GenBank/DDBJ whole genome shotgun (WGS) entry which is preliminary data.</text>
</comment>
<dbReference type="Pfam" id="PF00071">
    <property type="entry name" value="Ras"/>
    <property type="match status" value="2"/>
</dbReference>
<keyword evidence="7" id="KW-1185">Reference proteome</keyword>
<evidence type="ECO:0000256" key="5">
    <source>
        <dbReference type="ARBA" id="ARBA00046278"/>
    </source>
</evidence>
<name>A0A834IX32_RHYFE</name>
<dbReference type="PRINTS" id="PR00449">
    <property type="entry name" value="RASTRNSFRMNG"/>
</dbReference>
<dbReference type="InterPro" id="IPR027417">
    <property type="entry name" value="P-loop_NTPase"/>
</dbReference>
<dbReference type="GO" id="GO:0007165">
    <property type="term" value="P:signal transduction"/>
    <property type="evidence" value="ECO:0007669"/>
    <property type="project" value="InterPro"/>
</dbReference>
<dbReference type="PROSITE" id="PS51257">
    <property type="entry name" value="PROKAR_LIPOPROTEIN"/>
    <property type="match status" value="1"/>
</dbReference>
<gene>
    <name evidence="6" type="ORF">GWI33_002853</name>
</gene>